<dbReference type="AlphaFoldDB" id="A0A841GJ52"/>
<name>A0A841GJ52_9GAMM</name>
<dbReference type="RefSeq" id="WP_246358938.1">
    <property type="nucleotide sequence ID" value="NZ_JACHGR010000009.1"/>
</dbReference>
<sequence length="49" mass="5514">MLGTMIGRWAENGEVPNDMGLLGEMVKNICFNNAKTYFRLPGRFYSPAC</sequence>
<dbReference type="InterPro" id="IPR032466">
    <property type="entry name" value="Metal_Hydrolase"/>
</dbReference>
<protein>
    <submittedName>
        <fullName evidence="1">Glucuronate isomerase</fullName>
    </submittedName>
</protein>
<comment type="caution">
    <text evidence="1">The sequence shown here is derived from an EMBL/GenBank/DDBJ whole genome shotgun (WGS) entry which is preliminary data.</text>
</comment>
<evidence type="ECO:0000313" key="2">
    <source>
        <dbReference type="Proteomes" id="UP000585721"/>
    </source>
</evidence>
<dbReference type="InterPro" id="IPR003766">
    <property type="entry name" value="Uronate_isomerase"/>
</dbReference>
<dbReference type="Proteomes" id="UP000585721">
    <property type="component" value="Unassembled WGS sequence"/>
</dbReference>
<organism evidence="1 2">
    <name type="scientific">Tolumonas osonensis</name>
    <dbReference type="NCBI Taxonomy" id="675874"/>
    <lineage>
        <taxon>Bacteria</taxon>
        <taxon>Pseudomonadati</taxon>
        <taxon>Pseudomonadota</taxon>
        <taxon>Gammaproteobacteria</taxon>
        <taxon>Aeromonadales</taxon>
        <taxon>Aeromonadaceae</taxon>
        <taxon>Tolumonas</taxon>
    </lineage>
</organism>
<dbReference type="GO" id="GO:0008880">
    <property type="term" value="F:glucuronate isomerase activity"/>
    <property type="evidence" value="ECO:0007669"/>
    <property type="project" value="InterPro"/>
</dbReference>
<dbReference type="GO" id="GO:0006064">
    <property type="term" value="P:glucuronate catabolic process"/>
    <property type="evidence" value="ECO:0007669"/>
    <property type="project" value="InterPro"/>
</dbReference>
<dbReference type="Gene3D" id="3.20.20.140">
    <property type="entry name" value="Metal-dependent hydrolases"/>
    <property type="match status" value="1"/>
</dbReference>
<evidence type="ECO:0000313" key="1">
    <source>
        <dbReference type="EMBL" id="MBB6056716.1"/>
    </source>
</evidence>
<accession>A0A841GJ52</accession>
<dbReference type="EMBL" id="JACHGR010000009">
    <property type="protein sequence ID" value="MBB6056716.1"/>
    <property type="molecule type" value="Genomic_DNA"/>
</dbReference>
<proteinExistence type="predicted"/>
<keyword evidence="2" id="KW-1185">Reference proteome</keyword>
<gene>
    <name evidence="1" type="ORF">HNR75_002655</name>
</gene>
<dbReference type="Pfam" id="PF02614">
    <property type="entry name" value="UxaC"/>
    <property type="match status" value="1"/>
</dbReference>
<reference evidence="1 2" key="1">
    <citation type="submission" date="2020-08" db="EMBL/GenBank/DDBJ databases">
        <title>Genomic Encyclopedia of Type Strains, Phase IV (KMG-IV): sequencing the most valuable type-strain genomes for metagenomic binning, comparative biology and taxonomic classification.</title>
        <authorList>
            <person name="Goeker M."/>
        </authorList>
    </citation>
    <scope>NUCLEOTIDE SEQUENCE [LARGE SCALE GENOMIC DNA]</scope>
    <source>
        <strain evidence="1 2">DSM 22975</strain>
    </source>
</reference>
<dbReference type="UniPathway" id="UPA00246"/>
<dbReference type="SUPFAM" id="SSF51556">
    <property type="entry name" value="Metallo-dependent hydrolases"/>
    <property type="match status" value="1"/>
</dbReference>
<keyword evidence="1" id="KW-0413">Isomerase</keyword>